<keyword evidence="1" id="KW-0812">Transmembrane</keyword>
<feature type="transmembrane region" description="Helical" evidence="1">
    <location>
        <begin position="15"/>
        <end position="38"/>
    </location>
</feature>
<name>V5WD74_9SPIO</name>
<reference evidence="3 4" key="1">
    <citation type="journal article" date="2015" name="Stand. Genomic Sci.">
        <title>Complete genome sequence and description of Salinispira pacifica gen. nov., sp. nov., a novel spirochaete isolated form a hypersaline microbial mat.</title>
        <authorList>
            <person name="Ben Hania W."/>
            <person name="Joseph M."/>
            <person name="Schumann P."/>
            <person name="Bunk B."/>
            <person name="Fiebig A."/>
            <person name="Sproer C."/>
            <person name="Klenk H.P."/>
            <person name="Fardeau M.L."/>
            <person name="Spring S."/>
        </authorList>
    </citation>
    <scope>NUCLEOTIDE SEQUENCE [LARGE SCALE GENOMIC DNA]</scope>
    <source>
        <strain evidence="3 4">L21-RPul-D2</strain>
    </source>
</reference>
<accession>V5WD74</accession>
<dbReference type="Gene3D" id="3.30.700.10">
    <property type="entry name" value="Glycoprotein, Type 4 Pilin"/>
    <property type="match status" value="1"/>
</dbReference>
<dbReference type="InterPro" id="IPR012902">
    <property type="entry name" value="N_methyl_site"/>
</dbReference>
<dbReference type="HOGENOM" id="CLU_091705_2_1_12"/>
<dbReference type="InterPro" id="IPR045584">
    <property type="entry name" value="Pilin-like"/>
</dbReference>
<dbReference type="KEGG" id="slr:L21SP2_0091"/>
<dbReference type="Pfam" id="PF07963">
    <property type="entry name" value="N_methyl"/>
    <property type="match status" value="1"/>
</dbReference>
<dbReference type="PATRIC" id="fig|1307761.3.peg.91"/>
<keyword evidence="4" id="KW-1185">Reference proteome</keyword>
<dbReference type="RefSeq" id="WP_024266468.1">
    <property type="nucleotide sequence ID" value="NC_023035.1"/>
</dbReference>
<keyword evidence="1" id="KW-0472">Membrane</keyword>
<proteinExistence type="predicted"/>
<gene>
    <name evidence="3" type="ORF">L21SP2_0091</name>
</gene>
<protein>
    <submittedName>
        <fullName evidence="3">General secretion pathway protein G</fullName>
    </submittedName>
</protein>
<dbReference type="Proteomes" id="UP000018680">
    <property type="component" value="Chromosome"/>
</dbReference>
<dbReference type="AlphaFoldDB" id="V5WD74"/>
<keyword evidence="1" id="KW-1133">Transmembrane helix</keyword>
<dbReference type="GO" id="GO:0015627">
    <property type="term" value="C:type II protein secretion system complex"/>
    <property type="evidence" value="ECO:0007669"/>
    <property type="project" value="InterPro"/>
</dbReference>
<sequence>MKHISVMRNPEYQRGFSYIELIVVLAIMLILGGGISVSSRGFIHSARRVSARNQIETYRLALSKYHFDCGTYPSDEQGLDALWEKPYLYPVPESWSGPYLERKPGEDPWGHEFIYRRANRYNLPFIIICTGADGKEGGEGENTDILSWE</sequence>
<dbReference type="EMBL" id="CP006939">
    <property type="protein sequence ID" value="AHC13535.1"/>
    <property type="molecule type" value="Genomic_DNA"/>
</dbReference>
<evidence type="ECO:0000256" key="1">
    <source>
        <dbReference type="SAM" id="Phobius"/>
    </source>
</evidence>
<evidence type="ECO:0000313" key="4">
    <source>
        <dbReference type="Proteomes" id="UP000018680"/>
    </source>
</evidence>
<feature type="domain" description="Type II secretion system protein GspG C-terminal" evidence="2">
    <location>
        <begin position="44"/>
        <end position="148"/>
    </location>
</feature>
<dbReference type="SUPFAM" id="SSF54523">
    <property type="entry name" value="Pili subunits"/>
    <property type="match status" value="1"/>
</dbReference>
<organism evidence="3 4">
    <name type="scientific">Salinispira pacifica</name>
    <dbReference type="NCBI Taxonomy" id="1307761"/>
    <lineage>
        <taxon>Bacteria</taxon>
        <taxon>Pseudomonadati</taxon>
        <taxon>Spirochaetota</taxon>
        <taxon>Spirochaetia</taxon>
        <taxon>Spirochaetales</taxon>
        <taxon>Spirochaetaceae</taxon>
        <taxon>Salinispira</taxon>
    </lineage>
</organism>
<evidence type="ECO:0000313" key="3">
    <source>
        <dbReference type="EMBL" id="AHC13535.1"/>
    </source>
</evidence>
<dbReference type="InterPro" id="IPR013545">
    <property type="entry name" value="T2SS_protein-GspG_C"/>
</dbReference>
<dbReference type="Pfam" id="PF08334">
    <property type="entry name" value="T2SSG"/>
    <property type="match status" value="1"/>
</dbReference>
<dbReference type="eggNOG" id="COG2165">
    <property type="taxonomic scope" value="Bacteria"/>
</dbReference>
<dbReference type="GO" id="GO:0015628">
    <property type="term" value="P:protein secretion by the type II secretion system"/>
    <property type="evidence" value="ECO:0007669"/>
    <property type="project" value="InterPro"/>
</dbReference>
<evidence type="ECO:0000259" key="2">
    <source>
        <dbReference type="Pfam" id="PF08334"/>
    </source>
</evidence>
<dbReference type="STRING" id="1307761.L21SP2_0091"/>
<dbReference type="NCBIfam" id="TIGR02532">
    <property type="entry name" value="IV_pilin_GFxxxE"/>
    <property type="match status" value="1"/>
</dbReference>
<dbReference type="InterPro" id="IPR010054">
    <property type="entry name" value="Type2_sec_GspG"/>
</dbReference>
<dbReference type="NCBIfam" id="TIGR01710">
    <property type="entry name" value="typeII_sec_gspG"/>
    <property type="match status" value="1"/>
</dbReference>